<accession>A0A383A7V2</accession>
<gene>
    <name evidence="3" type="ORF">METZ01_LOCUS456564</name>
</gene>
<evidence type="ECO:0000259" key="2">
    <source>
        <dbReference type="Pfam" id="PF03061"/>
    </source>
</evidence>
<dbReference type="NCBIfam" id="TIGR00369">
    <property type="entry name" value="unchar_dom_1"/>
    <property type="match status" value="1"/>
</dbReference>
<dbReference type="Gene3D" id="3.10.129.10">
    <property type="entry name" value="Hotdog Thioesterase"/>
    <property type="match status" value="1"/>
</dbReference>
<dbReference type="PANTHER" id="PTHR43240">
    <property type="entry name" value="1,4-DIHYDROXY-2-NAPHTHOYL-COA THIOESTERASE 1"/>
    <property type="match status" value="1"/>
</dbReference>
<keyword evidence="1" id="KW-0378">Hydrolase</keyword>
<feature type="domain" description="Thioesterase" evidence="2">
    <location>
        <begin position="68"/>
        <end position="144"/>
    </location>
</feature>
<dbReference type="InterPro" id="IPR029069">
    <property type="entry name" value="HotDog_dom_sf"/>
</dbReference>
<feature type="non-terminal residue" evidence="3">
    <location>
        <position position="154"/>
    </location>
</feature>
<reference evidence="3" key="1">
    <citation type="submission" date="2018-05" db="EMBL/GenBank/DDBJ databases">
        <authorList>
            <person name="Lanie J.A."/>
            <person name="Ng W.-L."/>
            <person name="Kazmierczak K.M."/>
            <person name="Andrzejewski T.M."/>
            <person name="Davidsen T.M."/>
            <person name="Wayne K.J."/>
            <person name="Tettelin H."/>
            <person name="Glass J.I."/>
            <person name="Rusch D."/>
            <person name="Podicherti R."/>
            <person name="Tsui H.-C.T."/>
            <person name="Winkler M.E."/>
        </authorList>
    </citation>
    <scope>NUCLEOTIDE SEQUENCE</scope>
</reference>
<dbReference type="InterPro" id="IPR003736">
    <property type="entry name" value="PAAI_dom"/>
</dbReference>
<dbReference type="CDD" id="cd03443">
    <property type="entry name" value="PaaI_thioesterase"/>
    <property type="match status" value="1"/>
</dbReference>
<dbReference type="GO" id="GO:0061522">
    <property type="term" value="F:1,4-dihydroxy-2-naphthoyl-CoA thioesterase activity"/>
    <property type="evidence" value="ECO:0007669"/>
    <property type="project" value="TreeGrafter"/>
</dbReference>
<dbReference type="InterPro" id="IPR006683">
    <property type="entry name" value="Thioestr_dom"/>
</dbReference>
<organism evidence="3">
    <name type="scientific">marine metagenome</name>
    <dbReference type="NCBI Taxonomy" id="408172"/>
    <lineage>
        <taxon>unclassified sequences</taxon>
        <taxon>metagenomes</taxon>
        <taxon>ecological metagenomes</taxon>
    </lineage>
</organism>
<dbReference type="PANTHER" id="PTHR43240:SF1">
    <property type="entry name" value="BLR5584 PROTEIN"/>
    <property type="match status" value="1"/>
</dbReference>
<evidence type="ECO:0000256" key="1">
    <source>
        <dbReference type="ARBA" id="ARBA00022801"/>
    </source>
</evidence>
<sequence>MNSEFSHSRDFQKALESLSGLEFMQKIAHGELPQPPMGKTLGFRVVEADSGKVIFEGEPNSSHYNPIGSVHGGFASVLLDSAMGCAVHTKLPAGIFYTTLELKINLVRAIQENTGMLRATGSVIHCGRRTATVESRLEDRSEKLYAHGTRTCLI</sequence>
<dbReference type="AlphaFoldDB" id="A0A383A7V2"/>
<dbReference type="Pfam" id="PF03061">
    <property type="entry name" value="4HBT"/>
    <property type="match status" value="1"/>
</dbReference>
<proteinExistence type="predicted"/>
<name>A0A383A7V2_9ZZZZ</name>
<dbReference type="SUPFAM" id="SSF54637">
    <property type="entry name" value="Thioesterase/thiol ester dehydrase-isomerase"/>
    <property type="match status" value="1"/>
</dbReference>
<dbReference type="EMBL" id="UINC01189837">
    <property type="protein sequence ID" value="SVE03710.1"/>
    <property type="molecule type" value="Genomic_DNA"/>
</dbReference>
<dbReference type="GO" id="GO:0005829">
    <property type="term" value="C:cytosol"/>
    <property type="evidence" value="ECO:0007669"/>
    <property type="project" value="TreeGrafter"/>
</dbReference>
<protein>
    <recommendedName>
        <fullName evidence="2">Thioesterase domain-containing protein</fullName>
    </recommendedName>
</protein>
<evidence type="ECO:0000313" key="3">
    <source>
        <dbReference type="EMBL" id="SVE03710.1"/>
    </source>
</evidence>